<sequence length="276" mass="31691">MTKATLTFVVVVCKAESRKFLRMLCTQRLLSRNVVRSVNVSLQALYSGKRNSDNDQDGQDVYNLVPYANDADVAINNPNWELLSQRYRLYMPGKLGHAWLDNSSTAHFDYSKPFENMKEGSMEYSAQECPLLLRAGLMEMFPGLDFRQQHTTIVSLRQPLYRRGRRQDVDELTKQFIIAAQKICGQLMDMGYWADFINPFSGRPYYYYKVPRDVLYKTDKRFHCMGFHIESKNTCKVISLTQGSNRYLIGSVYTSAPPAEAIAPLAQEAQDPNAEF</sequence>
<dbReference type="OrthoDB" id="10263782at2759"/>
<accession>A0A6J1T4H5</accession>
<proteinExistence type="predicted"/>
<evidence type="ECO:0000313" key="2">
    <source>
        <dbReference type="RefSeq" id="XP_026288208.1"/>
    </source>
</evidence>
<dbReference type="GeneID" id="113213377"/>
<dbReference type="GO" id="GO:0005739">
    <property type="term" value="C:mitochondrion"/>
    <property type="evidence" value="ECO:0007669"/>
    <property type="project" value="TreeGrafter"/>
</dbReference>
<reference evidence="2" key="1">
    <citation type="submission" date="2025-08" db="UniProtKB">
        <authorList>
            <consortium name="RefSeq"/>
        </authorList>
    </citation>
    <scope>IDENTIFICATION</scope>
    <source>
        <tissue evidence="2">Whole organism</tissue>
    </source>
</reference>
<dbReference type="InterPro" id="IPR019362">
    <property type="entry name" value="MMADHC"/>
</dbReference>
<dbReference type="PANTHER" id="PTHR13192">
    <property type="entry name" value="MY011 PROTEIN"/>
    <property type="match status" value="1"/>
</dbReference>
<evidence type="ECO:0000313" key="1">
    <source>
        <dbReference type="Proteomes" id="UP000504606"/>
    </source>
</evidence>
<dbReference type="AlphaFoldDB" id="A0A6J1T4H5"/>
<gene>
    <name evidence="2" type="primary">LOC113213377</name>
</gene>
<dbReference type="Proteomes" id="UP000504606">
    <property type="component" value="Unplaced"/>
</dbReference>
<organism evidence="1 2">
    <name type="scientific">Frankliniella occidentalis</name>
    <name type="common">Western flower thrips</name>
    <name type="synonym">Euthrips occidentalis</name>
    <dbReference type="NCBI Taxonomy" id="133901"/>
    <lineage>
        <taxon>Eukaryota</taxon>
        <taxon>Metazoa</taxon>
        <taxon>Ecdysozoa</taxon>
        <taxon>Arthropoda</taxon>
        <taxon>Hexapoda</taxon>
        <taxon>Insecta</taxon>
        <taxon>Pterygota</taxon>
        <taxon>Neoptera</taxon>
        <taxon>Paraneoptera</taxon>
        <taxon>Thysanoptera</taxon>
        <taxon>Terebrantia</taxon>
        <taxon>Thripoidea</taxon>
        <taxon>Thripidae</taxon>
        <taxon>Frankliniella</taxon>
    </lineage>
</organism>
<dbReference type="KEGG" id="foc:113213377"/>
<dbReference type="RefSeq" id="XP_026288208.1">
    <property type="nucleotide sequence ID" value="XM_026432423.2"/>
</dbReference>
<protein>
    <submittedName>
        <fullName evidence="2">Cobalamin trafficking protein CblD isoform X1</fullName>
    </submittedName>
</protein>
<dbReference type="GO" id="GO:0009235">
    <property type="term" value="P:cobalamin metabolic process"/>
    <property type="evidence" value="ECO:0007669"/>
    <property type="project" value="InterPro"/>
</dbReference>
<dbReference type="PANTHER" id="PTHR13192:SF3">
    <property type="entry name" value="COBALAMIN TRAFFICKING PROTEIN CBLD"/>
    <property type="match status" value="1"/>
</dbReference>
<name>A0A6J1T4H5_FRAOC</name>
<keyword evidence="1" id="KW-1185">Reference proteome</keyword>
<dbReference type="Pfam" id="PF10229">
    <property type="entry name" value="MMADHC"/>
    <property type="match status" value="1"/>
</dbReference>